<dbReference type="InterPro" id="IPR015421">
    <property type="entry name" value="PyrdxlP-dep_Trfase_major"/>
</dbReference>
<evidence type="ECO:0000313" key="2">
    <source>
        <dbReference type="Proteomes" id="UP000325212"/>
    </source>
</evidence>
<gene>
    <name evidence="1" type="ORF">CDIOL_46270</name>
</gene>
<evidence type="ECO:0000313" key="1">
    <source>
        <dbReference type="EMBL" id="GEA33704.1"/>
    </source>
</evidence>
<comment type="caution">
    <text evidence="1">The sequence shown here is derived from an EMBL/GenBank/DDBJ whole genome shotgun (WGS) entry which is preliminary data.</text>
</comment>
<dbReference type="EMBL" id="BJLA01000025">
    <property type="protein sequence ID" value="GEA33704.1"/>
    <property type="molecule type" value="Genomic_DNA"/>
</dbReference>
<evidence type="ECO:0008006" key="3">
    <source>
        <dbReference type="Google" id="ProtNLM"/>
    </source>
</evidence>
<accession>A0AAV3W6C1</accession>
<protein>
    <recommendedName>
        <fullName evidence="3">Cystathionine beta-lyase</fullName>
    </recommendedName>
</protein>
<name>A0AAV3W6C1_9CLOT</name>
<proteinExistence type="predicted"/>
<reference evidence="1 2" key="1">
    <citation type="submission" date="2019-06" db="EMBL/GenBank/DDBJ databases">
        <title>Draft genome sequence of Clostridium diolis DSM 15410.</title>
        <authorList>
            <person name="Kobayashi H."/>
            <person name="Tanizawa Y."/>
            <person name="Tohno M."/>
        </authorList>
    </citation>
    <scope>NUCLEOTIDE SEQUENCE [LARGE SCALE GENOMIC DNA]</scope>
    <source>
        <strain evidence="1 2">DSM 15410</strain>
    </source>
</reference>
<dbReference type="Gene3D" id="3.40.640.10">
    <property type="entry name" value="Type I PLP-dependent aspartate aminotransferase-like (Major domain)"/>
    <property type="match status" value="1"/>
</dbReference>
<sequence length="46" mass="5143">MKFNTALLHGNFNYDNKTGATLVPIYQSSAFVHETAKKLENSISKI</sequence>
<organism evidence="1 2">
    <name type="scientific">Clostridium diolis</name>
    <dbReference type="NCBI Taxonomy" id="223919"/>
    <lineage>
        <taxon>Bacteria</taxon>
        <taxon>Bacillati</taxon>
        <taxon>Bacillota</taxon>
        <taxon>Clostridia</taxon>
        <taxon>Eubacteriales</taxon>
        <taxon>Clostridiaceae</taxon>
        <taxon>Clostridium</taxon>
    </lineage>
</organism>
<dbReference type="RefSeq" id="WP_373866808.1">
    <property type="nucleotide sequence ID" value="NZ_BJLA01000025.1"/>
</dbReference>
<dbReference type="AlphaFoldDB" id="A0AAV3W6C1"/>
<dbReference type="Proteomes" id="UP000325212">
    <property type="component" value="Unassembled WGS sequence"/>
</dbReference>
<keyword evidence="2" id="KW-1185">Reference proteome</keyword>